<organism evidence="1 2">
    <name type="scientific">Terfezia boudieri ATCC MYA-4762</name>
    <dbReference type="NCBI Taxonomy" id="1051890"/>
    <lineage>
        <taxon>Eukaryota</taxon>
        <taxon>Fungi</taxon>
        <taxon>Dikarya</taxon>
        <taxon>Ascomycota</taxon>
        <taxon>Pezizomycotina</taxon>
        <taxon>Pezizomycetes</taxon>
        <taxon>Pezizales</taxon>
        <taxon>Pezizaceae</taxon>
        <taxon>Terfezia</taxon>
    </lineage>
</organism>
<protein>
    <submittedName>
        <fullName evidence="1">Uncharacterized protein</fullName>
    </submittedName>
</protein>
<keyword evidence="2" id="KW-1185">Reference proteome</keyword>
<accession>A0A3N4LPU4</accession>
<dbReference type="InParanoid" id="A0A3N4LPU4"/>
<dbReference type="AlphaFoldDB" id="A0A3N4LPU4"/>
<name>A0A3N4LPU4_9PEZI</name>
<evidence type="ECO:0000313" key="1">
    <source>
        <dbReference type="EMBL" id="RPB23312.1"/>
    </source>
</evidence>
<evidence type="ECO:0000313" key="2">
    <source>
        <dbReference type="Proteomes" id="UP000267821"/>
    </source>
</evidence>
<dbReference type="Proteomes" id="UP000267821">
    <property type="component" value="Unassembled WGS sequence"/>
</dbReference>
<dbReference type="STRING" id="1051890.A0A3N4LPU4"/>
<dbReference type="EMBL" id="ML121547">
    <property type="protein sequence ID" value="RPB23312.1"/>
    <property type="molecule type" value="Genomic_DNA"/>
</dbReference>
<dbReference type="OrthoDB" id="5280171at2759"/>
<proteinExistence type="predicted"/>
<gene>
    <name evidence="1" type="ORF">L211DRAFT_883038</name>
</gene>
<sequence>MATPTRGYNQPHFSSPTYIRPLPRFTLPYILESSPEIRRRILAKLHNSLPALISLRLVNKAFARYVCVYVFKEIWLVFKPHYWQGKDMEALKRVGTYVQRVIFKIKHNQYGSVEPLVPGVPVNTRIPYAPGRDYRMELEDRPGQVQGRSLMWTVKDHLNPVPELIEFLTSGGTHRGVGEGDHGGIRARANIPICKSGGPPDMSHYGPLFATAVSVKPFTEFFIRTPNLTSLVIQAPGNDLNWEYSSVDIALESLRLGAVTAGIKIQEMACLPIHILGLETLSATGRRIDVVPAAFGLLGWGGLKRLELAVNARMLANGAGGMGRDKHVYDRIVRAFLLALGRMGRNGIETLKFQWMGGETSVPSQVMDCPFLLSNITHPRPGDAHSHYTFSQQGSPTIALEISKEAENAAICATLTFPHLTRLYIRNVSITASALQEFLWERAPKCSFVSTRKVLLKDGEDHRYAMRGFVPIWVAVDEEIWESKRARIFSGDYQRQKGVAALDSLARRPGPGRGALSGP</sequence>
<reference evidence="1 2" key="1">
    <citation type="journal article" date="2018" name="Nat. Ecol. Evol.">
        <title>Pezizomycetes genomes reveal the molecular basis of ectomycorrhizal truffle lifestyle.</title>
        <authorList>
            <person name="Murat C."/>
            <person name="Payen T."/>
            <person name="Noel B."/>
            <person name="Kuo A."/>
            <person name="Morin E."/>
            <person name="Chen J."/>
            <person name="Kohler A."/>
            <person name="Krizsan K."/>
            <person name="Balestrini R."/>
            <person name="Da Silva C."/>
            <person name="Montanini B."/>
            <person name="Hainaut M."/>
            <person name="Levati E."/>
            <person name="Barry K.W."/>
            <person name="Belfiori B."/>
            <person name="Cichocki N."/>
            <person name="Clum A."/>
            <person name="Dockter R.B."/>
            <person name="Fauchery L."/>
            <person name="Guy J."/>
            <person name="Iotti M."/>
            <person name="Le Tacon F."/>
            <person name="Lindquist E.A."/>
            <person name="Lipzen A."/>
            <person name="Malagnac F."/>
            <person name="Mello A."/>
            <person name="Molinier V."/>
            <person name="Miyauchi S."/>
            <person name="Poulain J."/>
            <person name="Riccioni C."/>
            <person name="Rubini A."/>
            <person name="Sitrit Y."/>
            <person name="Splivallo R."/>
            <person name="Traeger S."/>
            <person name="Wang M."/>
            <person name="Zifcakova L."/>
            <person name="Wipf D."/>
            <person name="Zambonelli A."/>
            <person name="Paolocci F."/>
            <person name="Nowrousian M."/>
            <person name="Ottonello S."/>
            <person name="Baldrian P."/>
            <person name="Spatafora J.W."/>
            <person name="Henrissat B."/>
            <person name="Nagy L.G."/>
            <person name="Aury J.M."/>
            <person name="Wincker P."/>
            <person name="Grigoriev I.V."/>
            <person name="Bonfante P."/>
            <person name="Martin F.M."/>
        </authorList>
    </citation>
    <scope>NUCLEOTIDE SEQUENCE [LARGE SCALE GENOMIC DNA]</scope>
    <source>
        <strain evidence="1 2">ATCC MYA-4762</strain>
    </source>
</reference>